<reference evidence="1 2" key="1">
    <citation type="journal article" date="2019" name="Int. J. Syst. Evol. Microbiol.">
        <title>The Global Catalogue of Microorganisms (GCM) 10K type strain sequencing project: providing services to taxonomists for standard genome sequencing and annotation.</title>
        <authorList>
            <consortium name="The Broad Institute Genomics Platform"/>
            <consortium name="The Broad Institute Genome Sequencing Center for Infectious Disease"/>
            <person name="Wu L."/>
            <person name="Ma J."/>
        </authorList>
    </citation>
    <scope>NUCLEOTIDE SEQUENCE [LARGE SCALE GENOMIC DNA]</scope>
    <source>
        <strain evidence="1 2">CGMCC 1.10390</strain>
    </source>
</reference>
<keyword evidence="2" id="KW-1185">Reference proteome</keyword>
<sequence>MKKETYEVLGRVSSGEPIRSVGSVEAPNDSFATRYAEMFYDEEDWDLLFVVARENMLKAKGRTGHEYSDTGTVEEATVAAVAGESR</sequence>
<protein>
    <submittedName>
        <fullName evidence="1">Uncharacterized protein</fullName>
    </submittedName>
</protein>
<dbReference type="Gene3D" id="3.10.20.520">
    <property type="entry name" value="Phenylacetic acid degradation B"/>
    <property type="match status" value="1"/>
</dbReference>
<dbReference type="InterPro" id="IPR038693">
    <property type="entry name" value="PaaB_sf"/>
</dbReference>
<evidence type="ECO:0000313" key="1">
    <source>
        <dbReference type="EMBL" id="MFD1647822.1"/>
    </source>
</evidence>
<dbReference type="AlphaFoldDB" id="A0ABD6DP48"/>
<name>A0ABD6DP48_9EURY</name>
<gene>
    <name evidence="1" type="ORF">ACFSBL_19185</name>
</gene>
<comment type="caution">
    <text evidence="1">The sequence shown here is derived from an EMBL/GenBank/DDBJ whole genome shotgun (WGS) entry which is preliminary data.</text>
</comment>
<dbReference type="RefSeq" id="WP_256401700.1">
    <property type="nucleotide sequence ID" value="NZ_JANHJR010000004.1"/>
</dbReference>
<dbReference type="Proteomes" id="UP001597034">
    <property type="component" value="Unassembled WGS sequence"/>
</dbReference>
<accession>A0ABD6DP48</accession>
<proteinExistence type="predicted"/>
<dbReference type="EMBL" id="JBHUDO010000004">
    <property type="protein sequence ID" value="MFD1647822.1"/>
    <property type="molecule type" value="Genomic_DNA"/>
</dbReference>
<organism evidence="1 2">
    <name type="scientific">Haloarchaeobius litoreus</name>
    <dbReference type="NCBI Taxonomy" id="755306"/>
    <lineage>
        <taxon>Archaea</taxon>
        <taxon>Methanobacteriati</taxon>
        <taxon>Methanobacteriota</taxon>
        <taxon>Stenosarchaea group</taxon>
        <taxon>Halobacteria</taxon>
        <taxon>Halobacteriales</taxon>
        <taxon>Halorubellaceae</taxon>
        <taxon>Haloarchaeobius</taxon>
    </lineage>
</organism>
<evidence type="ECO:0000313" key="2">
    <source>
        <dbReference type="Proteomes" id="UP001597034"/>
    </source>
</evidence>